<name>A0A830GDS3_9EURY</name>
<dbReference type="RefSeq" id="WP_188878846.1">
    <property type="nucleotide sequence ID" value="NZ_BMOQ01000005.1"/>
</dbReference>
<dbReference type="AlphaFoldDB" id="A0A830GDS3"/>
<protein>
    <submittedName>
        <fullName evidence="1">Polyketide cyclase</fullName>
    </submittedName>
</protein>
<keyword evidence="2" id="KW-1185">Reference proteome</keyword>
<gene>
    <name evidence="1" type="ORF">GCM10009021_20750</name>
</gene>
<dbReference type="InterPro" id="IPR019587">
    <property type="entry name" value="Polyketide_cyclase/dehydratase"/>
</dbReference>
<proteinExistence type="predicted"/>
<dbReference type="OrthoDB" id="25755at2157"/>
<accession>A0A830GDS3</accession>
<organism evidence="1 2">
    <name type="scientific">Halarchaeum nitratireducens</name>
    <dbReference type="NCBI Taxonomy" id="489913"/>
    <lineage>
        <taxon>Archaea</taxon>
        <taxon>Methanobacteriati</taxon>
        <taxon>Methanobacteriota</taxon>
        <taxon>Stenosarchaea group</taxon>
        <taxon>Halobacteria</taxon>
        <taxon>Halobacteriales</taxon>
        <taxon>Halobacteriaceae</taxon>
    </lineage>
</organism>
<evidence type="ECO:0000313" key="1">
    <source>
        <dbReference type="EMBL" id="GGN19484.1"/>
    </source>
</evidence>
<dbReference type="Gene3D" id="3.30.530.20">
    <property type="match status" value="1"/>
</dbReference>
<dbReference type="Pfam" id="PF10604">
    <property type="entry name" value="Polyketide_cyc2"/>
    <property type="match status" value="1"/>
</dbReference>
<dbReference type="Proteomes" id="UP000608850">
    <property type="component" value="Unassembled WGS sequence"/>
</dbReference>
<evidence type="ECO:0000313" key="2">
    <source>
        <dbReference type="Proteomes" id="UP000608850"/>
    </source>
</evidence>
<dbReference type="InterPro" id="IPR023393">
    <property type="entry name" value="START-like_dom_sf"/>
</dbReference>
<sequence>MTVRVERTFELDVPAADVWEFIADPTKRASAISVVTGYERRGDVTVWFVELPVVRRTIEVETRDVDRREGEYVEFVGKSSVLNVTGEHEIEPTEDGCLLHNTFVVEGKFPGVESFFKRKLDDELDNLERELGSRES</sequence>
<comment type="caution">
    <text evidence="1">The sequence shown here is derived from an EMBL/GenBank/DDBJ whole genome shotgun (WGS) entry which is preliminary data.</text>
</comment>
<dbReference type="EMBL" id="BMOQ01000005">
    <property type="protein sequence ID" value="GGN19484.1"/>
    <property type="molecule type" value="Genomic_DNA"/>
</dbReference>
<reference evidence="1 2" key="1">
    <citation type="journal article" date="2019" name="Int. J. Syst. Evol. Microbiol.">
        <title>The Global Catalogue of Microorganisms (GCM) 10K type strain sequencing project: providing services to taxonomists for standard genome sequencing and annotation.</title>
        <authorList>
            <consortium name="The Broad Institute Genomics Platform"/>
            <consortium name="The Broad Institute Genome Sequencing Center for Infectious Disease"/>
            <person name="Wu L."/>
            <person name="Ma J."/>
        </authorList>
    </citation>
    <scope>NUCLEOTIDE SEQUENCE [LARGE SCALE GENOMIC DNA]</scope>
    <source>
        <strain evidence="1 2">JCM 16331</strain>
    </source>
</reference>
<dbReference type="SUPFAM" id="SSF55961">
    <property type="entry name" value="Bet v1-like"/>
    <property type="match status" value="1"/>
</dbReference>
<dbReference type="CDD" id="cd07812">
    <property type="entry name" value="SRPBCC"/>
    <property type="match status" value="1"/>
</dbReference>